<dbReference type="PANTHER" id="PTHR37805">
    <property type="entry name" value="CYTOPLASMIC PROTEIN-RELATED"/>
    <property type="match status" value="1"/>
</dbReference>
<sequence>MTNNDILRRLRYTFDFNDSKMIEIFRLADHQVTRAQISGCLKKEEDAEYLRCSDREFAIFLNGLINDMRGKKEGAAPEPERVLNNNIIFRKLKIALNMTAEDILDVMSEANNQISKHELSAFFRKQDHQNYRDCQDQVLRNFLSGVQHKYRDKQKKLPV</sequence>
<gene>
    <name evidence="1" type="ORF">SAMN05216175_11428</name>
</gene>
<keyword evidence="2" id="KW-1185">Reference proteome</keyword>
<protein>
    <submittedName>
        <fullName evidence="1">Uncharacterized conserved protein YehS, DUF1456 family</fullName>
    </submittedName>
</protein>
<name>A0A1I2UWF5_9GAMM</name>
<dbReference type="InterPro" id="IPR009921">
    <property type="entry name" value="YehS-like"/>
</dbReference>
<proteinExistence type="predicted"/>
<reference evidence="2" key="1">
    <citation type="submission" date="2016-10" db="EMBL/GenBank/DDBJ databases">
        <authorList>
            <person name="Varghese N."/>
            <person name="Submissions S."/>
        </authorList>
    </citation>
    <scope>NUCLEOTIDE SEQUENCE [LARGE SCALE GENOMIC DNA]</scope>
    <source>
        <strain evidence="2">CGMCC 1.10971</strain>
    </source>
</reference>
<dbReference type="RefSeq" id="WP_090729565.1">
    <property type="nucleotide sequence ID" value="NZ_FOOU01000014.1"/>
</dbReference>
<dbReference type="OrthoDB" id="9788465at2"/>
<organism evidence="1 2">
    <name type="scientific">Neptunomonas qingdaonensis</name>
    <dbReference type="NCBI Taxonomy" id="1045558"/>
    <lineage>
        <taxon>Bacteria</taxon>
        <taxon>Pseudomonadati</taxon>
        <taxon>Pseudomonadota</taxon>
        <taxon>Gammaproteobacteria</taxon>
        <taxon>Oceanospirillales</taxon>
        <taxon>Oceanospirillaceae</taxon>
        <taxon>Neptunomonas</taxon>
    </lineage>
</organism>
<accession>A0A1I2UWF5</accession>
<evidence type="ECO:0000313" key="1">
    <source>
        <dbReference type="EMBL" id="SFG80157.1"/>
    </source>
</evidence>
<dbReference type="Pfam" id="PF07308">
    <property type="entry name" value="DUF1456"/>
    <property type="match status" value="2"/>
</dbReference>
<dbReference type="AlphaFoldDB" id="A0A1I2UWF5"/>
<dbReference type="PANTHER" id="PTHR37805:SF1">
    <property type="entry name" value="CYTOPLASMIC PROTEIN"/>
    <property type="match status" value="1"/>
</dbReference>
<dbReference type="STRING" id="1045558.SAMN05216175_11428"/>
<dbReference type="Proteomes" id="UP000198623">
    <property type="component" value="Unassembled WGS sequence"/>
</dbReference>
<evidence type="ECO:0000313" key="2">
    <source>
        <dbReference type="Proteomes" id="UP000198623"/>
    </source>
</evidence>
<dbReference type="EMBL" id="FOOU01000014">
    <property type="protein sequence ID" value="SFG80157.1"/>
    <property type="molecule type" value="Genomic_DNA"/>
</dbReference>